<accession>A0A392SIC9</accession>
<dbReference type="Proteomes" id="UP000265520">
    <property type="component" value="Unassembled WGS sequence"/>
</dbReference>
<sequence length="43" mass="4781">MPMSNDLGAPVLDWATSWLKTPPARHNEPMILLDITSQRSCSV</sequence>
<proteinExistence type="predicted"/>
<dbReference type="EMBL" id="LXQA010374458">
    <property type="protein sequence ID" value="MCI47606.1"/>
    <property type="molecule type" value="Genomic_DNA"/>
</dbReference>
<protein>
    <submittedName>
        <fullName evidence="1">Uncharacterized protein</fullName>
    </submittedName>
</protein>
<comment type="caution">
    <text evidence="1">The sequence shown here is derived from an EMBL/GenBank/DDBJ whole genome shotgun (WGS) entry which is preliminary data.</text>
</comment>
<feature type="non-terminal residue" evidence="1">
    <location>
        <position position="43"/>
    </location>
</feature>
<reference evidence="1 2" key="1">
    <citation type="journal article" date="2018" name="Front. Plant Sci.">
        <title>Red Clover (Trifolium pratense) and Zigzag Clover (T. medium) - A Picture of Genomic Similarities and Differences.</title>
        <authorList>
            <person name="Dluhosova J."/>
            <person name="Istvanek J."/>
            <person name="Nedelnik J."/>
            <person name="Repkova J."/>
        </authorList>
    </citation>
    <scope>NUCLEOTIDE SEQUENCE [LARGE SCALE GENOMIC DNA]</scope>
    <source>
        <strain evidence="2">cv. 10/8</strain>
        <tissue evidence="1">Leaf</tissue>
    </source>
</reference>
<keyword evidence="2" id="KW-1185">Reference proteome</keyword>
<name>A0A392SIC9_9FABA</name>
<dbReference type="AlphaFoldDB" id="A0A392SIC9"/>
<evidence type="ECO:0000313" key="2">
    <source>
        <dbReference type="Proteomes" id="UP000265520"/>
    </source>
</evidence>
<evidence type="ECO:0000313" key="1">
    <source>
        <dbReference type="EMBL" id="MCI47606.1"/>
    </source>
</evidence>
<organism evidence="1 2">
    <name type="scientific">Trifolium medium</name>
    <dbReference type="NCBI Taxonomy" id="97028"/>
    <lineage>
        <taxon>Eukaryota</taxon>
        <taxon>Viridiplantae</taxon>
        <taxon>Streptophyta</taxon>
        <taxon>Embryophyta</taxon>
        <taxon>Tracheophyta</taxon>
        <taxon>Spermatophyta</taxon>
        <taxon>Magnoliopsida</taxon>
        <taxon>eudicotyledons</taxon>
        <taxon>Gunneridae</taxon>
        <taxon>Pentapetalae</taxon>
        <taxon>rosids</taxon>
        <taxon>fabids</taxon>
        <taxon>Fabales</taxon>
        <taxon>Fabaceae</taxon>
        <taxon>Papilionoideae</taxon>
        <taxon>50 kb inversion clade</taxon>
        <taxon>NPAAA clade</taxon>
        <taxon>Hologalegina</taxon>
        <taxon>IRL clade</taxon>
        <taxon>Trifolieae</taxon>
        <taxon>Trifolium</taxon>
    </lineage>
</organism>